<evidence type="ECO:0000256" key="1">
    <source>
        <dbReference type="SAM" id="SignalP"/>
    </source>
</evidence>
<feature type="chain" id="PRO_5042197672" description="Small cysteine rich protein SCR108" evidence="1">
    <location>
        <begin position="21"/>
        <end position="108"/>
    </location>
</feature>
<evidence type="ECO:0000313" key="3">
    <source>
        <dbReference type="Proteomes" id="UP001259832"/>
    </source>
</evidence>
<comment type="caution">
    <text evidence="2">The sequence shown here is derived from an EMBL/GenBank/DDBJ whole genome shotgun (WGS) entry which is preliminary data.</text>
</comment>
<dbReference type="Proteomes" id="UP001259832">
    <property type="component" value="Unassembled WGS sequence"/>
</dbReference>
<evidence type="ECO:0000313" key="2">
    <source>
        <dbReference type="EMBL" id="KAK1946593.1"/>
    </source>
</evidence>
<sequence length="108" mass="11746">MKLSFFLAAFLTVAFHAVDASHLRIHIETELAKPGERCMWENKAVKCEAQSFCQNSDKHTGYCMKKSPGLGEQCGGKGTDGPWAVPCSGGLTCKLESATMSKCQKKSE</sequence>
<organism evidence="2 3">
    <name type="scientific">Phytophthora citrophthora</name>
    <dbReference type="NCBI Taxonomy" id="4793"/>
    <lineage>
        <taxon>Eukaryota</taxon>
        <taxon>Sar</taxon>
        <taxon>Stramenopiles</taxon>
        <taxon>Oomycota</taxon>
        <taxon>Peronosporomycetes</taxon>
        <taxon>Peronosporales</taxon>
        <taxon>Peronosporaceae</taxon>
        <taxon>Phytophthora</taxon>
    </lineage>
</organism>
<dbReference type="EMBL" id="JASMQC010000003">
    <property type="protein sequence ID" value="KAK1946593.1"/>
    <property type="molecule type" value="Genomic_DNA"/>
</dbReference>
<feature type="signal peptide" evidence="1">
    <location>
        <begin position="1"/>
        <end position="20"/>
    </location>
</feature>
<reference evidence="2" key="1">
    <citation type="submission" date="2023-08" db="EMBL/GenBank/DDBJ databases">
        <title>Reference Genome Resource for the Citrus Pathogen Phytophthora citrophthora.</title>
        <authorList>
            <person name="Moller H."/>
            <person name="Coetzee B."/>
            <person name="Rose L.J."/>
            <person name="Van Niekerk J.M."/>
        </authorList>
    </citation>
    <scope>NUCLEOTIDE SEQUENCE</scope>
    <source>
        <strain evidence="2">STE-U-9442</strain>
    </source>
</reference>
<keyword evidence="3" id="KW-1185">Reference proteome</keyword>
<accession>A0AAD9GYU4</accession>
<proteinExistence type="predicted"/>
<gene>
    <name evidence="2" type="ORF">P3T76_002145</name>
</gene>
<keyword evidence="1" id="KW-0732">Signal</keyword>
<name>A0AAD9GYU4_9STRA</name>
<dbReference type="AlphaFoldDB" id="A0AAD9GYU4"/>
<evidence type="ECO:0008006" key="4">
    <source>
        <dbReference type="Google" id="ProtNLM"/>
    </source>
</evidence>
<protein>
    <recommendedName>
        <fullName evidence="4">Small cysteine rich protein SCR108</fullName>
    </recommendedName>
</protein>